<dbReference type="InterPro" id="IPR050251">
    <property type="entry name" value="HpcH-HpaI_aldolase"/>
</dbReference>
<dbReference type="PANTHER" id="PTHR30502">
    <property type="entry name" value="2-KETO-3-DEOXY-L-RHAMNONATE ALDOLASE"/>
    <property type="match status" value="1"/>
</dbReference>
<name>A0A158JNU7_9BURK</name>
<proteinExistence type="inferred from homology"/>
<dbReference type="EMBL" id="FCOK02000103">
    <property type="protein sequence ID" value="SAL70584.1"/>
    <property type="molecule type" value="Genomic_DNA"/>
</dbReference>
<dbReference type="RefSeq" id="WP_062092445.1">
    <property type="nucleotide sequence ID" value="NZ_FCOK02000103.1"/>
</dbReference>
<accession>A0A158JNU7</accession>
<dbReference type="Gene3D" id="3.20.20.60">
    <property type="entry name" value="Phosphoenolpyruvate-binding domains"/>
    <property type="match status" value="1"/>
</dbReference>
<dbReference type="OrthoDB" id="9802624at2"/>
<gene>
    <name evidence="5" type="ORF">AWB69_08382</name>
</gene>
<comment type="similarity">
    <text evidence="1">Belongs to the HpcH/HpaI aldolase family.</text>
</comment>
<dbReference type="SUPFAM" id="SSF51621">
    <property type="entry name" value="Phosphoenolpyruvate/pyruvate domain"/>
    <property type="match status" value="1"/>
</dbReference>
<organism evidence="5 6">
    <name type="scientific">Caballeronia udeis</name>
    <dbReference type="NCBI Taxonomy" id="1232866"/>
    <lineage>
        <taxon>Bacteria</taxon>
        <taxon>Pseudomonadati</taxon>
        <taxon>Pseudomonadota</taxon>
        <taxon>Betaproteobacteria</taxon>
        <taxon>Burkholderiales</taxon>
        <taxon>Burkholderiaceae</taxon>
        <taxon>Caballeronia</taxon>
    </lineage>
</organism>
<feature type="domain" description="HpcH/HpaI aldolase/citrate lyase" evidence="4">
    <location>
        <begin position="28"/>
        <end position="265"/>
    </location>
</feature>
<dbReference type="AlphaFoldDB" id="A0A158JNU7"/>
<evidence type="ECO:0000313" key="5">
    <source>
        <dbReference type="EMBL" id="SAL70584.1"/>
    </source>
</evidence>
<dbReference type="InterPro" id="IPR005000">
    <property type="entry name" value="Aldolase/citrate-lyase_domain"/>
</dbReference>
<dbReference type="GO" id="GO:0016832">
    <property type="term" value="F:aldehyde-lyase activity"/>
    <property type="evidence" value="ECO:0007669"/>
    <property type="project" value="TreeGrafter"/>
</dbReference>
<dbReference type="Proteomes" id="UP000054683">
    <property type="component" value="Unassembled WGS sequence"/>
</dbReference>
<evidence type="ECO:0000256" key="1">
    <source>
        <dbReference type="ARBA" id="ARBA00005568"/>
    </source>
</evidence>
<reference evidence="5 6" key="1">
    <citation type="submission" date="2016-01" db="EMBL/GenBank/DDBJ databases">
        <authorList>
            <person name="Oliw E.H."/>
        </authorList>
    </citation>
    <scope>NUCLEOTIDE SEQUENCE [LARGE SCALE GENOMIC DNA]</scope>
    <source>
        <strain evidence="5">LMG 27134</strain>
    </source>
</reference>
<sequence>MSDTHLNGIIRAFESNKPAYTAFAKLDKQTAIEMSDAPYDGIVFEMEHNPYDVSALGDALQYMLNRKQIAESGSVAARVTPIARIPANGVEMNQAFAKQVLDRGAYGVVWPHVATVEQAYNAVASCRYARPKNAPLYEPKGVRGDGPATAARYWGLSVPEYYKKADVWPLAPHGEILVGLMCESTEAIENLDDILSSVPGIGFILIGEGDLSQQLGHPREYEHPVVLDAMRQIVETCHKHKVVVGNPHTTAKNHQRLLEEGYRFLMAAAQRSYGVVGTAREMAGY</sequence>
<dbReference type="GO" id="GO:0046872">
    <property type="term" value="F:metal ion binding"/>
    <property type="evidence" value="ECO:0007669"/>
    <property type="project" value="UniProtKB-KW"/>
</dbReference>
<dbReference type="GO" id="GO:0005737">
    <property type="term" value="C:cytoplasm"/>
    <property type="evidence" value="ECO:0007669"/>
    <property type="project" value="TreeGrafter"/>
</dbReference>
<evidence type="ECO:0000256" key="2">
    <source>
        <dbReference type="ARBA" id="ARBA00022723"/>
    </source>
</evidence>
<dbReference type="PANTHER" id="PTHR30502:SF0">
    <property type="entry name" value="PHOSPHOENOLPYRUVATE CARBOXYLASE FAMILY PROTEIN"/>
    <property type="match status" value="1"/>
</dbReference>
<evidence type="ECO:0000259" key="4">
    <source>
        <dbReference type="Pfam" id="PF03328"/>
    </source>
</evidence>
<dbReference type="InterPro" id="IPR015813">
    <property type="entry name" value="Pyrv/PenolPyrv_kinase-like_dom"/>
</dbReference>
<keyword evidence="2" id="KW-0479">Metal-binding</keyword>
<keyword evidence="3" id="KW-0456">Lyase</keyword>
<dbReference type="Pfam" id="PF03328">
    <property type="entry name" value="HpcH_HpaI"/>
    <property type="match status" value="1"/>
</dbReference>
<protein>
    <submittedName>
        <fullName evidence="5">2-dehydro-3-deoxyglucarate aldolase</fullName>
    </submittedName>
</protein>
<evidence type="ECO:0000313" key="6">
    <source>
        <dbReference type="Proteomes" id="UP000054683"/>
    </source>
</evidence>
<dbReference type="InterPro" id="IPR040442">
    <property type="entry name" value="Pyrv_kinase-like_dom_sf"/>
</dbReference>
<evidence type="ECO:0000256" key="3">
    <source>
        <dbReference type="ARBA" id="ARBA00023239"/>
    </source>
</evidence>